<evidence type="ECO:0008006" key="4">
    <source>
        <dbReference type="Google" id="ProtNLM"/>
    </source>
</evidence>
<gene>
    <name evidence="2" type="ordered locus">Csac_1411</name>
</gene>
<reference evidence="2 3" key="1">
    <citation type="journal article" date="2008" name="Appl. Environ. Microbiol.">
        <title>Hydrogenomics of the extremely thermophilic bacterium Caldicellulosiruptor saccharolyticus.</title>
        <authorList>
            <person name="van de Werken H.J."/>
            <person name="Verhaart M.R."/>
            <person name="VanFossen A.L."/>
            <person name="Willquist K."/>
            <person name="Lewis D.L."/>
            <person name="Nichols J.D."/>
            <person name="Goorissen H.P."/>
            <person name="Mongodin E.F."/>
            <person name="Nelson K.E."/>
            <person name="van Niel E.W."/>
            <person name="Stams A.J."/>
            <person name="Ward D.E."/>
            <person name="de Vos W.M."/>
            <person name="van der Oost J."/>
            <person name="Kelly R.M."/>
            <person name="Kengen S.W."/>
        </authorList>
    </citation>
    <scope>NUCLEOTIDE SEQUENCE [LARGE SCALE GENOMIC DNA]</scope>
    <source>
        <strain evidence="3">ATCC 43494 / DSM 8903 / Tp8T 6331</strain>
    </source>
</reference>
<evidence type="ECO:0000313" key="3">
    <source>
        <dbReference type="Proteomes" id="UP000000256"/>
    </source>
</evidence>
<dbReference type="EMBL" id="CP000679">
    <property type="protein sequence ID" value="ABP67012.1"/>
    <property type="molecule type" value="Genomic_DNA"/>
</dbReference>
<evidence type="ECO:0000313" key="2">
    <source>
        <dbReference type="EMBL" id="ABP67012.1"/>
    </source>
</evidence>
<dbReference type="AlphaFoldDB" id="A4XJC7"/>
<keyword evidence="1" id="KW-0732">Signal</keyword>
<dbReference type="OrthoDB" id="1716841at2"/>
<proteinExistence type="predicted"/>
<organism evidence="2 3">
    <name type="scientific">Caldicellulosiruptor saccharolyticus (strain ATCC 43494 / DSM 8903 / Tp8T 6331)</name>
    <dbReference type="NCBI Taxonomy" id="351627"/>
    <lineage>
        <taxon>Bacteria</taxon>
        <taxon>Bacillati</taxon>
        <taxon>Bacillota</taxon>
        <taxon>Bacillota incertae sedis</taxon>
        <taxon>Caldicellulosiruptorales</taxon>
        <taxon>Caldicellulosiruptoraceae</taxon>
        <taxon>Caldicellulosiruptor</taxon>
    </lineage>
</organism>
<keyword evidence="3" id="KW-1185">Reference proteome</keyword>
<evidence type="ECO:0000256" key="1">
    <source>
        <dbReference type="SAM" id="SignalP"/>
    </source>
</evidence>
<dbReference type="STRING" id="351627.Csac_1411"/>
<protein>
    <recommendedName>
        <fullName evidence="4">SLH domain-containing protein</fullName>
    </recommendedName>
</protein>
<dbReference type="RefSeq" id="WP_011916947.1">
    <property type="nucleotide sequence ID" value="NC_009437.1"/>
</dbReference>
<dbReference type="KEGG" id="csc:Csac_1411"/>
<accession>A4XJC7</accession>
<dbReference type="Proteomes" id="UP000000256">
    <property type="component" value="Chromosome"/>
</dbReference>
<name>A4XJC7_CALS8</name>
<dbReference type="HOGENOM" id="CLU_032283_0_0_9"/>
<feature type="signal peptide" evidence="1">
    <location>
        <begin position="1"/>
        <end position="24"/>
    </location>
</feature>
<feature type="chain" id="PRO_5002676916" description="SLH domain-containing protein" evidence="1">
    <location>
        <begin position="25"/>
        <end position="532"/>
    </location>
</feature>
<sequence>MRKLLSFAVILSLLLSFTFPIAQAGTITQKVQAAINKIDYITAGEFVTSLLIGAKVKPNAIADYWGKALSMGLIPGEVKKDKPLTRAQASYIVWKLINAVPELKDKNIPVKTVVLSPVDYTFWSGGDVTHNFRGAYVAWGPPEWDNRPWAHFNSKYAVMAYDLVVIDKYYKDGTVKTVHVWNRLKDYFLPLDWWKVLQRFMKENPDKVKFDLPAERLKAQVWVLGNHGVNVLASKSITDNKFAVPSNINRQLYSLFYVPKGIPHSWGEGYSFFTLKYSKEIAGGEMKPLYWQIFLPWLEFGKYKSTNVDDWQWTAELNPVTNEALNRWLMKLPRKFPLDWTRFKYICSDFSRIPTLYQEAVLRLADLGIIQPEANVTPDVFKDKKKFKTIMNYVTWQLNRPTLTEMPDIRFNAGKALTRAEAVDMITKVFDDSKRVVFDELTFANDNIDDYGYNYGFKKRTGSEPNDVSTVLYYHVGKTITYRIDELWQLLYMKYDLPQRKVSRYPTQLSFECNYGAIFTSNWIYPLYDGTL</sequence>